<dbReference type="PANTHER" id="PTHR42847">
    <property type="entry name" value="ALKANESULFONATE MONOOXYGENASE"/>
    <property type="match status" value="1"/>
</dbReference>
<evidence type="ECO:0000256" key="2">
    <source>
        <dbReference type="ARBA" id="ARBA00022643"/>
    </source>
</evidence>
<keyword evidence="4" id="KW-0503">Monooxygenase</keyword>
<proteinExistence type="predicted"/>
<accession>A0ABP7E084</accession>
<evidence type="ECO:0000259" key="5">
    <source>
        <dbReference type="Pfam" id="PF00296"/>
    </source>
</evidence>
<name>A0ABP7E084_9ACTN</name>
<feature type="domain" description="Luciferase-like" evidence="5">
    <location>
        <begin position="205"/>
        <end position="442"/>
    </location>
</feature>
<dbReference type="RefSeq" id="WP_344813539.1">
    <property type="nucleotide sequence ID" value="NZ_BAAAYX010000013.1"/>
</dbReference>
<keyword evidence="3" id="KW-0560">Oxidoreductase</keyword>
<dbReference type="SUPFAM" id="SSF51679">
    <property type="entry name" value="Bacterial luciferase-like"/>
    <property type="match status" value="1"/>
</dbReference>
<dbReference type="Proteomes" id="UP001500051">
    <property type="component" value="Unassembled WGS sequence"/>
</dbReference>
<dbReference type="Gene3D" id="3.20.20.30">
    <property type="entry name" value="Luciferase-like domain"/>
    <property type="match status" value="1"/>
</dbReference>
<protein>
    <recommendedName>
        <fullName evidence="5">Luciferase-like domain-containing protein</fullName>
    </recommendedName>
</protein>
<evidence type="ECO:0000313" key="6">
    <source>
        <dbReference type="EMBL" id="GAA3711806.1"/>
    </source>
</evidence>
<keyword evidence="1" id="KW-0285">Flavoprotein</keyword>
<dbReference type="EMBL" id="BAAAYX010000013">
    <property type="protein sequence ID" value="GAA3711806.1"/>
    <property type="molecule type" value="Genomic_DNA"/>
</dbReference>
<dbReference type="InterPro" id="IPR036661">
    <property type="entry name" value="Luciferase-like_sf"/>
</dbReference>
<evidence type="ECO:0000256" key="4">
    <source>
        <dbReference type="ARBA" id="ARBA00023033"/>
    </source>
</evidence>
<comment type="caution">
    <text evidence="6">The sequence shown here is derived from an EMBL/GenBank/DDBJ whole genome shotgun (WGS) entry which is preliminary data.</text>
</comment>
<dbReference type="PANTHER" id="PTHR42847:SF4">
    <property type="entry name" value="ALKANESULFONATE MONOOXYGENASE-RELATED"/>
    <property type="match status" value="1"/>
</dbReference>
<evidence type="ECO:0000313" key="7">
    <source>
        <dbReference type="Proteomes" id="UP001500051"/>
    </source>
</evidence>
<dbReference type="InterPro" id="IPR011251">
    <property type="entry name" value="Luciferase-like_dom"/>
</dbReference>
<dbReference type="Gene3D" id="3.40.50.300">
    <property type="entry name" value="P-loop containing nucleotide triphosphate hydrolases"/>
    <property type="match status" value="1"/>
</dbReference>
<evidence type="ECO:0000256" key="3">
    <source>
        <dbReference type="ARBA" id="ARBA00023002"/>
    </source>
</evidence>
<dbReference type="Pfam" id="PF00296">
    <property type="entry name" value="Bac_luciferase"/>
    <property type="match status" value="1"/>
</dbReference>
<organism evidence="6 7">
    <name type="scientific">Microlunatus aurantiacus</name>
    <dbReference type="NCBI Taxonomy" id="446786"/>
    <lineage>
        <taxon>Bacteria</taxon>
        <taxon>Bacillati</taxon>
        <taxon>Actinomycetota</taxon>
        <taxon>Actinomycetes</taxon>
        <taxon>Propionibacteriales</taxon>
        <taxon>Propionibacteriaceae</taxon>
        <taxon>Microlunatus</taxon>
    </lineage>
</organism>
<sequence length="487" mass="52061">MSVPDPTSAEAPLPDPCVVVLAGAAGAGKSTWAAARYARPEIVSTDALRAVVGTGPADLDASVDAFAVADLVIDARLRRGLTTVVDTLGLDPDRRSALRDRARTAGLPAVLVILDTDAPLCRTRNAGRDRPVHADVLTGQLRRVRALLAVAQTEGWDRVLMVTAAPGAPEPGPEPASAVETGTGRVPVILQLSRFGWGDDPAGWLRDVALTADQMGFAGIAVMDHLIQIPQVGRAWEPIPEPWVTLGLLAGLDTSLRLGTLVSPVTLRPAGVIAKTAATLDVLSGGRAFCGLGAGWWNREHAAYGVDFPPARERLDRLEATIETLRTLWGAGTKPYAGRRVQLPETTCYPRPVGPLPIVVGGGGEQRTLKIAATLGDGCNLRVDEALPHKIDVFTRYREDAGRRSMITVLDLPVVGSDREDAARRVERVRGRLTARAYAARHPVGPVELHRRRWADLTERGVEQIFMALPDLDRASDLEVCAPLLAD</sequence>
<dbReference type="SUPFAM" id="SSF52540">
    <property type="entry name" value="P-loop containing nucleoside triphosphate hydrolases"/>
    <property type="match status" value="1"/>
</dbReference>
<dbReference type="Pfam" id="PF13671">
    <property type="entry name" value="AAA_33"/>
    <property type="match status" value="1"/>
</dbReference>
<keyword evidence="2" id="KW-0288">FMN</keyword>
<reference evidence="7" key="1">
    <citation type="journal article" date="2019" name="Int. J. Syst. Evol. Microbiol.">
        <title>The Global Catalogue of Microorganisms (GCM) 10K type strain sequencing project: providing services to taxonomists for standard genome sequencing and annotation.</title>
        <authorList>
            <consortium name="The Broad Institute Genomics Platform"/>
            <consortium name="The Broad Institute Genome Sequencing Center for Infectious Disease"/>
            <person name="Wu L."/>
            <person name="Ma J."/>
        </authorList>
    </citation>
    <scope>NUCLEOTIDE SEQUENCE [LARGE SCALE GENOMIC DNA]</scope>
    <source>
        <strain evidence="7">JCM 16548</strain>
    </source>
</reference>
<evidence type="ECO:0000256" key="1">
    <source>
        <dbReference type="ARBA" id="ARBA00022630"/>
    </source>
</evidence>
<keyword evidence="7" id="KW-1185">Reference proteome</keyword>
<dbReference type="InterPro" id="IPR027417">
    <property type="entry name" value="P-loop_NTPase"/>
</dbReference>
<dbReference type="InterPro" id="IPR050172">
    <property type="entry name" value="SsuD_RutA_monooxygenase"/>
</dbReference>
<gene>
    <name evidence="6" type="ORF">GCM10022204_33290</name>
</gene>